<dbReference type="InterPro" id="IPR011608">
    <property type="entry name" value="PRD"/>
</dbReference>
<dbReference type="InterPro" id="IPR027417">
    <property type="entry name" value="P-loop_NTPase"/>
</dbReference>
<evidence type="ECO:0000256" key="4">
    <source>
        <dbReference type="ARBA" id="ARBA00023125"/>
    </source>
</evidence>
<dbReference type="InterPro" id="IPR036634">
    <property type="entry name" value="PRD_sf"/>
</dbReference>
<evidence type="ECO:0000313" key="8">
    <source>
        <dbReference type="EMBL" id="MBP1918421.1"/>
    </source>
</evidence>
<dbReference type="SUPFAM" id="SSF53062">
    <property type="entry name" value="PTS system fructose IIA component-like"/>
    <property type="match status" value="1"/>
</dbReference>
<evidence type="ECO:0000259" key="5">
    <source>
        <dbReference type="PROSITE" id="PS50045"/>
    </source>
</evidence>
<gene>
    <name evidence="8" type="ORF">J2Z34_000893</name>
</gene>
<dbReference type="CDD" id="cd00009">
    <property type="entry name" value="AAA"/>
    <property type="match status" value="1"/>
</dbReference>
<dbReference type="PROSITE" id="PS51372">
    <property type="entry name" value="PRD_2"/>
    <property type="match status" value="2"/>
</dbReference>
<dbReference type="Gene3D" id="1.10.1790.10">
    <property type="entry name" value="PRD domain"/>
    <property type="match status" value="2"/>
</dbReference>
<dbReference type="InterPro" id="IPR036390">
    <property type="entry name" value="WH_DNA-bd_sf"/>
</dbReference>
<evidence type="ECO:0000256" key="3">
    <source>
        <dbReference type="ARBA" id="ARBA00022840"/>
    </source>
</evidence>
<keyword evidence="1" id="KW-0808">Transferase</keyword>
<dbReference type="SUPFAM" id="SSF46785">
    <property type="entry name" value="Winged helix' DNA-binding domain"/>
    <property type="match status" value="1"/>
</dbReference>
<dbReference type="SUPFAM" id="SSF52540">
    <property type="entry name" value="P-loop containing nucleoside triphosphate hydrolases"/>
    <property type="match status" value="1"/>
</dbReference>
<dbReference type="EMBL" id="JAGGKC010000005">
    <property type="protein sequence ID" value="MBP1918421.1"/>
    <property type="molecule type" value="Genomic_DNA"/>
</dbReference>
<feature type="domain" description="PTS EIIA type-4" evidence="6">
    <location>
        <begin position="539"/>
        <end position="662"/>
    </location>
</feature>
<keyword evidence="4" id="KW-0238">DNA-binding</keyword>
<protein>
    <submittedName>
        <fullName evidence="8">Transcriptional regulator with AAA-type ATPase domain/transcriptional regulatory protein LevR</fullName>
    </submittedName>
</protein>
<dbReference type="Gene3D" id="3.40.50.510">
    <property type="entry name" value="Phosphotransferase system, mannose-type IIA component"/>
    <property type="match status" value="1"/>
</dbReference>
<feature type="domain" description="PRD" evidence="7">
    <location>
        <begin position="432"/>
        <end position="537"/>
    </location>
</feature>
<dbReference type="SUPFAM" id="SSF63520">
    <property type="entry name" value="PTS-regulatory domain, PRD"/>
    <property type="match status" value="2"/>
</dbReference>
<dbReference type="InterPro" id="IPR002078">
    <property type="entry name" value="Sigma_54_int"/>
</dbReference>
<comment type="caution">
    <text evidence="8">The sequence shown here is derived from an EMBL/GenBank/DDBJ whole genome shotgun (WGS) entry which is preliminary data.</text>
</comment>
<dbReference type="PANTHER" id="PTHR32071">
    <property type="entry name" value="TRANSCRIPTIONAL REGULATORY PROTEIN"/>
    <property type="match status" value="1"/>
</dbReference>
<evidence type="ECO:0000256" key="1">
    <source>
        <dbReference type="ARBA" id="ARBA00022679"/>
    </source>
</evidence>
<keyword evidence="2" id="KW-0547">Nucleotide-binding</keyword>
<feature type="domain" description="PRD" evidence="7">
    <location>
        <begin position="787"/>
        <end position="887"/>
    </location>
</feature>
<accession>A0ABS4G1L1</accession>
<sequence length="887" mass="99085">MKRIDKVYSRLCEYKNQDGVDANTLSEALGLSRANVSFDLNRLYEDGRVMKLSGRPVKFIAGINVNSLHNSVTSELDRLGKESPSLKTVVDHAKAAILYPPKGMHSIILGDTGVGKSTFASLMYKYAVESGVKSKNSPFIVFNCADYANNPQLLTAQLFGVKKGAFTGADQDREGLLEKADNGILFLDEVHRLPPEGQEALFVFLDKGTFRRVGDPEDRTSNVLIITATTENPASALLKTFTRRIPMTLRIPSLKERAIDERLGLVKTFFREEAARIGHEIHVSMNLMKALLMYETSGNVGQLKNDIQIVTAKSYAEFLTGKRSKVELWSADLPPYIKESLFNERGYRDIWNRLFENDIDSFNFGNGSKVQSLTTKENTIYDFIERKIGELKIRGVEEKEIDTLMEGYISEFVSTYIEKNKDGLTKANLANIVGSDIMEISDKIYSHAITSLGIQYNGNTFVALALHLFALLQRVNQGSQIENPQVRVIKRKYPEEYAVAIECLNMIRISTGLEILEDEAAFLALFWLPADETINTKDRVRIVVIAHGGSTASSMVDVATKLLGESWAHPIDAAIEVSPQVIFERLRKHVSENPTTEGYLLMVDMGSPTNFGPEIEEEFGVRIKTLPLVSTLHVLDATRKAISGVSLDEIYRDTLAVTPQSMIPGLYQQEEHASRYVILTACLTGEGSSQVMKSFLKSNLQYNKNLFEIMAINAIDRESLISKVMRINAERPVVSLVSSIPVDMDIKSYSLTEVLSLSAIKEIQAEIDLKTLIVNMDQVLKDVLVSIKEDGLNYKVHDLIMGMGSDLKSPIPSDMLPGVIIHIACMVDRLVSGEPVTPFEGKDEYISENWERYEIVEKALSGFASKYGVKVSNDEICFVMKFFEKDE</sequence>
<dbReference type="Pfam" id="PF00158">
    <property type="entry name" value="Sigma54_activat"/>
    <property type="match status" value="1"/>
</dbReference>
<dbReference type="PROSITE" id="PS51096">
    <property type="entry name" value="PTS_EIIA_TYPE_4"/>
    <property type="match status" value="1"/>
</dbReference>
<dbReference type="PROSITE" id="PS00676">
    <property type="entry name" value="SIGMA54_INTERACT_2"/>
    <property type="match status" value="1"/>
</dbReference>
<dbReference type="Proteomes" id="UP001519271">
    <property type="component" value="Unassembled WGS sequence"/>
</dbReference>
<keyword evidence="3" id="KW-0067">ATP-binding</keyword>
<dbReference type="PANTHER" id="PTHR32071:SF38">
    <property type="entry name" value="PSP OPERON TRANSCRIPTIONAL ACTIVATOR"/>
    <property type="match status" value="1"/>
</dbReference>
<proteinExistence type="predicted"/>
<dbReference type="RefSeq" id="WP_209458655.1">
    <property type="nucleotide sequence ID" value="NZ_JAGGKC010000005.1"/>
</dbReference>
<evidence type="ECO:0000313" key="9">
    <source>
        <dbReference type="Proteomes" id="UP001519271"/>
    </source>
</evidence>
<organism evidence="8 9">
    <name type="scientific">Youngiibacter multivorans</name>
    <dbReference type="NCBI Taxonomy" id="937251"/>
    <lineage>
        <taxon>Bacteria</taxon>
        <taxon>Bacillati</taxon>
        <taxon>Bacillota</taxon>
        <taxon>Clostridia</taxon>
        <taxon>Eubacteriales</taxon>
        <taxon>Clostridiaceae</taxon>
        <taxon>Youngiibacter</taxon>
    </lineage>
</organism>
<dbReference type="InterPro" id="IPR003593">
    <property type="entry name" value="AAA+_ATPase"/>
</dbReference>
<dbReference type="InterPro" id="IPR025943">
    <property type="entry name" value="Sigma_54_int_dom_ATP-bd_2"/>
</dbReference>
<evidence type="ECO:0000256" key="2">
    <source>
        <dbReference type="ARBA" id="ARBA00022741"/>
    </source>
</evidence>
<dbReference type="SMART" id="SM00382">
    <property type="entry name" value="AAA"/>
    <property type="match status" value="1"/>
</dbReference>
<dbReference type="PROSITE" id="PS50045">
    <property type="entry name" value="SIGMA54_INTERACT_4"/>
    <property type="match status" value="1"/>
</dbReference>
<name>A0ABS4G1L1_9CLOT</name>
<evidence type="ECO:0000259" key="6">
    <source>
        <dbReference type="PROSITE" id="PS51096"/>
    </source>
</evidence>
<reference evidence="8 9" key="1">
    <citation type="submission" date="2021-03" db="EMBL/GenBank/DDBJ databases">
        <title>Genomic Encyclopedia of Type Strains, Phase IV (KMG-IV): sequencing the most valuable type-strain genomes for metagenomic binning, comparative biology and taxonomic classification.</title>
        <authorList>
            <person name="Goeker M."/>
        </authorList>
    </citation>
    <scope>NUCLEOTIDE SEQUENCE [LARGE SCALE GENOMIC DNA]</scope>
    <source>
        <strain evidence="8 9">DSM 6139</strain>
    </source>
</reference>
<keyword evidence="9" id="KW-1185">Reference proteome</keyword>
<feature type="domain" description="Sigma-54 factor interaction" evidence="5">
    <location>
        <begin position="79"/>
        <end position="312"/>
    </location>
</feature>
<evidence type="ECO:0000259" key="7">
    <source>
        <dbReference type="PROSITE" id="PS51372"/>
    </source>
</evidence>
<dbReference type="Pfam" id="PF00874">
    <property type="entry name" value="PRD"/>
    <property type="match status" value="2"/>
</dbReference>
<dbReference type="Gene3D" id="3.40.50.300">
    <property type="entry name" value="P-loop containing nucleotide triphosphate hydrolases"/>
    <property type="match status" value="1"/>
</dbReference>
<dbReference type="InterPro" id="IPR004701">
    <property type="entry name" value="PTS_EIIA_man-typ"/>
</dbReference>
<dbReference type="InterPro" id="IPR036662">
    <property type="entry name" value="PTS_EIIA_man-typ_sf"/>
</dbReference>